<evidence type="ECO:0000313" key="4">
    <source>
        <dbReference type="Proteomes" id="UP000008792"/>
    </source>
</evidence>
<protein>
    <submittedName>
        <fullName evidence="2">Uncharacterized protein, isoform A</fullName>
    </submittedName>
    <submittedName>
        <fullName evidence="3">Uncharacterized protein, isoform B</fullName>
    </submittedName>
</protein>
<reference evidence="3 4" key="1">
    <citation type="journal article" date="2007" name="Nature">
        <title>Evolution of genes and genomes on the Drosophila phylogeny.</title>
        <authorList>
            <consortium name="Drosophila 12 Genomes Consortium"/>
            <person name="Clark A.G."/>
            <person name="Eisen M.B."/>
            <person name="Smith D.R."/>
            <person name="Bergman C.M."/>
            <person name="Oliver B."/>
            <person name="Markow T.A."/>
            <person name="Kaufman T.C."/>
            <person name="Kellis M."/>
            <person name="Gelbart W."/>
            <person name="Iyer V.N."/>
            <person name="Pollard D.A."/>
            <person name="Sackton T.B."/>
            <person name="Larracuente A.M."/>
            <person name="Singh N.D."/>
            <person name="Abad J.P."/>
            <person name="Abt D.N."/>
            <person name="Adryan B."/>
            <person name="Aguade M."/>
            <person name="Akashi H."/>
            <person name="Anderson W.W."/>
            <person name="Aquadro C.F."/>
            <person name="Ardell D.H."/>
            <person name="Arguello R."/>
            <person name="Artieri C.G."/>
            <person name="Barbash D.A."/>
            <person name="Barker D."/>
            <person name="Barsanti P."/>
            <person name="Batterham P."/>
            <person name="Batzoglou S."/>
            <person name="Begun D."/>
            <person name="Bhutkar A."/>
            <person name="Blanco E."/>
            <person name="Bosak S.A."/>
            <person name="Bradley R.K."/>
            <person name="Brand A.D."/>
            <person name="Brent M.R."/>
            <person name="Brooks A.N."/>
            <person name="Brown R.H."/>
            <person name="Butlin R.K."/>
            <person name="Caggese C."/>
            <person name="Calvi B.R."/>
            <person name="Bernardo de Carvalho A."/>
            <person name="Caspi A."/>
            <person name="Castrezana S."/>
            <person name="Celniker S.E."/>
            <person name="Chang J.L."/>
            <person name="Chapple C."/>
            <person name="Chatterji S."/>
            <person name="Chinwalla A."/>
            <person name="Civetta A."/>
            <person name="Clifton S.W."/>
            <person name="Comeron J.M."/>
            <person name="Costello J.C."/>
            <person name="Coyne J.A."/>
            <person name="Daub J."/>
            <person name="David R.G."/>
            <person name="Delcher A.L."/>
            <person name="Delehaunty K."/>
            <person name="Do C.B."/>
            <person name="Ebling H."/>
            <person name="Edwards K."/>
            <person name="Eickbush T."/>
            <person name="Evans J.D."/>
            <person name="Filipski A."/>
            <person name="Findeiss S."/>
            <person name="Freyhult E."/>
            <person name="Fulton L."/>
            <person name="Fulton R."/>
            <person name="Garcia A.C."/>
            <person name="Gardiner A."/>
            <person name="Garfield D.A."/>
            <person name="Garvin B.E."/>
            <person name="Gibson G."/>
            <person name="Gilbert D."/>
            <person name="Gnerre S."/>
            <person name="Godfrey J."/>
            <person name="Good R."/>
            <person name="Gotea V."/>
            <person name="Gravely B."/>
            <person name="Greenberg A.J."/>
            <person name="Griffiths-Jones S."/>
            <person name="Gross S."/>
            <person name="Guigo R."/>
            <person name="Gustafson E.A."/>
            <person name="Haerty W."/>
            <person name="Hahn M.W."/>
            <person name="Halligan D.L."/>
            <person name="Halpern A.L."/>
            <person name="Halter G.M."/>
            <person name="Han M.V."/>
            <person name="Heger A."/>
            <person name="Hillier L."/>
            <person name="Hinrichs A.S."/>
            <person name="Holmes I."/>
            <person name="Hoskins R.A."/>
            <person name="Hubisz M.J."/>
            <person name="Hultmark D."/>
            <person name="Huntley M.A."/>
            <person name="Jaffe D.B."/>
            <person name="Jagadeeshan S."/>
            <person name="Jeck W.R."/>
            <person name="Johnson J."/>
            <person name="Jones C.D."/>
            <person name="Jordan W.C."/>
            <person name="Karpen G.H."/>
            <person name="Kataoka E."/>
            <person name="Keightley P.D."/>
            <person name="Kheradpour P."/>
            <person name="Kirkness E.F."/>
            <person name="Koerich L.B."/>
            <person name="Kristiansen K."/>
            <person name="Kudrna D."/>
            <person name="Kulathinal R.J."/>
            <person name="Kumar S."/>
            <person name="Kwok R."/>
            <person name="Lander E."/>
            <person name="Langley C.H."/>
            <person name="Lapoint R."/>
            <person name="Lazzaro B.P."/>
            <person name="Lee S.J."/>
            <person name="Levesque L."/>
            <person name="Li R."/>
            <person name="Lin C.F."/>
            <person name="Lin M.F."/>
            <person name="Lindblad-Toh K."/>
            <person name="Llopart A."/>
            <person name="Long M."/>
            <person name="Low L."/>
            <person name="Lozovsky E."/>
            <person name="Lu J."/>
            <person name="Luo M."/>
            <person name="Machado C.A."/>
            <person name="Makalowski W."/>
            <person name="Marzo M."/>
            <person name="Matsuda M."/>
            <person name="Matzkin L."/>
            <person name="McAllister B."/>
            <person name="McBride C.S."/>
            <person name="McKernan B."/>
            <person name="McKernan K."/>
            <person name="Mendez-Lago M."/>
            <person name="Minx P."/>
            <person name="Mollenhauer M.U."/>
            <person name="Montooth K."/>
            <person name="Mount S.M."/>
            <person name="Mu X."/>
            <person name="Myers E."/>
            <person name="Negre B."/>
            <person name="Newfeld S."/>
            <person name="Nielsen R."/>
            <person name="Noor M.A."/>
            <person name="O'Grady P."/>
            <person name="Pachter L."/>
            <person name="Papaceit M."/>
            <person name="Parisi M.J."/>
            <person name="Parisi M."/>
            <person name="Parts L."/>
            <person name="Pedersen J.S."/>
            <person name="Pesole G."/>
            <person name="Phillippy A.M."/>
            <person name="Ponting C.P."/>
            <person name="Pop M."/>
            <person name="Porcelli D."/>
            <person name="Powell J.R."/>
            <person name="Prohaska S."/>
            <person name="Pruitt K."/>
            <person name="Puig M."/>
            <person name="Quesneville H."/>
            <person name="Ram K.R."/>
            <person name="Rand D."/>
            <person name="Rasmussen M.D."/>
            <person name="Reed L.K."/>
            <person name="Reenan R."/>
            <person name="Reily A."/>
            <person name="Remington K.A."/>
            <person name="Rieger T.T."/>
            <person name="Ritchie M.G."/>
            <person name="Robin C."/>
            <person name="Rogers Y.H."/>
            <person name="Rohde C."/>
            <person name="Rozas J."/>
            <person name="Rubenfield M.J."/>
            <person name="Ruiz A."/>
            <person name="Russo S."/>
            <person name="Salzberg S.L."/>
            <person name="Sanchez-Gracia A."/>
            <person name="Saranga D.J."/>
            <person name="Sato H."/>
            <person name="Schaeffer S.W."/>
            <person name="Schatz M.C."/>
            <person name="Schlenke T."/>
            <person name="Schwartz R."/>
            <person name="Segarra C."/>
            <person name="Singh R.S."/>
            <person name="Sirot L."/>
            <person name="Sirota M."/>
            <person name="Sisneros N.B."/>
            <person name="Smith C.D."/>
            <person name="Smith T.F."/>
            <person name="Spieth J."/>
            <person name="Stage D.E."/>
            <person name="Stark A."/>
            <person name="Stephan W."/>
            <person name="Strausberg R.L."/>
            <person name="Strempel S."/>
            <person name="Sturgill D."/>
            <person name="Sutton G."/>
            <person name="Sutton G.G."/>
            <person name="Tao W."/>
            <person name="Teichmann S."/>
            <person name="Tobari Y.N."/>
            <person name="Tomimura Y."/>
            <person name="Tsolas J.M."/>
            <person name="Valente V.L."/>
            <person name="Venter E."/>
            <person name="Venter J.C."/>
            <person name="Vicario S."/>
            <person name="Vieira F.G."/>
            <person name="Vilella A.J."/>
            <person name="Villasante A."/>
            <person name="Walenz B."/>
            <person name="Wang J."/>
            <person name="Wasserman M."/>
            <person name="Watts T."/>
            <person name="Wilson D."/>
            <person name="Wilson R.K."/>
            <person name="Wing R.A."/>
            <person name="Wolfner M.F."/>
            <person name="Wong A."/>
            <person name="Wong G.K."/>
            <person name="Wu C.I."/>
            <person name="Wu G."/>
            <person name="Yamamoto D."/>
            <person name="Yang H.P."/>
            <person name="Yang S.P."/>
            <person name="Yorke J.A."/>
            <person name="Yoshida K."/>
            <person name="Zdobnov E."/>
            <person name="Zhang P."/>
            <person name="Zhang Y."/>
            <person name="Zimin A.V."/>
            <person name="Baldwin J."/>
            <person name="Abdouelleil A."/>
            <person name="Abdulkadir J."/>
            <person name="Abebe A."/>
            <person name="Abera B."/>
            <person name="Abreu J."/>
            <person name="Acer S.C."/>
            <person name="Aftuck L."/>
            <person name="Alexander A."/>
            <person name="An P."/>
            <person name="Anderson E."/>
            <person name="Anderson S."/>
            <person name="Arachi H."/>
            <person name="Azer M."/>
            <person name="Bachantsang P."/>
            <person name="Barry A."/>
            <person name="Bayul T."/>
            <person name="Berlin A."/>
            <person name="Bessette D."/>
            <person name="Bloom T."/>
            <person name="Blye J."/>
            <person name="Boguslavskiy L."/>
            <person name="Bonnet C."/>
            <person name="Boukhgalter B."/>
            <person name="Bourzgui I."/>
            <person name="Brown A."/>
            <person name="Cahill P."/>
            <person name="Channer S."/>
            <person name="Cheshatsang Y."/>
            <person name="Chuda L."/>
            <person name="Citroen M."/>
            <person name="Collymore A."/>
            <person name="Cooke P."/>
            <person name="Costello M."/>
            <person name="D'Aco K."/>
            <person name="Daza R."/>
            <person name="De Haan G."/>
            <person name="DeGray S."/>
            <person name="DeMaso C."/>
            <person name="Dhargay N."/>
            <person name="Dooley K."/>
            <person name="Dooley E."/>
            <person name="Doricent M."/>
            <person name="Dorje P."/>
            <person name="Dorjee K."/>
            <person name="Dupes A."/>
            <person name="Elong R."/>
            <person name="Falk J."/>
            <person name="Farina A."/>
            <person name="Faro S."/>
            <person name="Ferguson D."/>
            <person name="Fisher S."/>
            <person name="Foley C.D."/>
            <person name="Franke A."/>
            <person name="Friedrich D."/>
            <person name="Gadbois L."/>
            <person name="Gearin G."/>
            <person name="Gearin C.R."/>
            <person name="Giannoukos G."/>
            <person name="Goode T."/>
            <person name="Graham J."/>
            <person name="Grandbois E."/>
            <person name="Grewal S."/>
            <person name="Gyaltsen K."/>
            <person name="Hafez N."/>
            <person name="Hagos B."/>
            <person name="Hall J."/>
            <person name="Henson C."/>
            <person name="Hollinger A."/>
            <person name="Honan T."/>
            <person name="Huard M.D."/>
            <person name="Hughes L."/>
            <person name="Hurhula B."/>
            <person name="Husby M.E."/>
            <person name="Kamat A."/>
            <person name="Kanga B."/>
            <person name="Kashin S."/>
            <person name="Khazanovich D."/>
            <person name="Kisner P."/>
            <person name="Lance K."/>
            <person name="Lara M."/>
            <person name="Lee W."/>
            <person name="Lennon N."/>
            <person name="Letendre F."/>
            <person name="LeVine R."/>
            <person name="Lipovsky A."/>
            <person name="Liu X."/>
            <person name="Liu J."/>
            <person name="Liu S."/>
            <person name="Lokyitsang T."/>
            <person name="Lokyitsang Y."/>
            <person name="Lubonja R."/>
            <person name="Lui A."/>
            <person name="MacDonald P."/>
            <person name="Magnisalis V."/>
            <person name="Maru K."/>
            <person name="Matthews C."/>
            <person name="McCusker W."/>
            <person name="McDonough S."/>
            <person name="Mehta T."/>
            <person name="Meldrim J."/>
            <person name="Meneus L."/>
            <person name="Mihai O."/>
            <person name="Mihalev A."/>
            <person name="Mihova T."/>
            <person name="Mittelman R."/>
            <person name="Mlenga V."/>
            <person name="Montmayeur A."/>
            <person name="Mulrain L."/>
            <person name="Navidi A."/>
            <person name="Naylor J."/>
            <person name="Negash T."/>
            <person name="Nguyen T."/>
            <person name="Nguyen N."/>
            <person name="Nicol R."/>
            <person name="Norbu C."/>
            <person name="Norbu N."/>
            <person name="Novod N."/>
            <person name="O'Neill B."/>
            <person name="Osman S."/>
            <person name="Markiewicz E."/>
            <person name="Oyono O.L."/>
            <person name="Patti C."/>
            <person name="Phunkhang P."/>
            <person name="Pierre F."/>
            <person name="Priest M."/>
            <person name="Raghuraman S."/>
            <person name="Rege F."/>
            <person name="Reyes R."/>
            <person name="Rise C."/>
            <person name="Rogov P."/>
            <person name="Ross K."/>
            <person name="Ryan E."/>
            <person name="Settipalli S."/>
            <person name="Shea T."/>
            <person name="Sherpa N."/>
            <person name="Shi L."/>
            <person name="Shih D."/>
            <person name="Sparrow T."/>
            <person name="Spaulding J."/>
            <person name="Stalker J."/>
            <person name="Stange-Thomann N."/>
            <person name="Stavropoulos S."/>
            <person name="Stone C."/>
            <person name="Strader C."/>
            <person name="Tesfaye S."/>
            <person name="Thomson T."/>
            <person name="Thoulutsang Y."/>
            <person name="Thoulutsang D."/>
            <person name="Topham K."/>
            <person name="Topping I."/>
            <person name="Tsamla T."/>
            <person name="Vassiliev H."/>
            <person name="Vo A."/>
            <person name="Wangchuk T."/>
            <person name="Wangdi T."/>
            <person name="Weiand M."/>
            <person name="Wilkinson J."/>
            <person name="Wilson A."/>
            <person name="Yadav S."/>
            <person name="Young G."/>
            <person name="Yu Q."/>
            <person name="Zembek L."/>
            <person name="Zhong D."/>
            <person name="Zimmer A."/>
            <person name="Zwirko Z."/>
            <person name="Jaffe D.B."/>
            <person name="Alvarez P."/>
            <person name="Brockman W."/>
            <person name="Butler J."/>
            <person name="Chin C."/>
            <person name="Gnerre S."/>
            <person name="Grabherr M."/>
            <person name="Kleber M."/>
            <person name="Mauceli E."/>
            <person name="MacCallum I."/>
        </authorList>
    </citation>
    <scope>NUCLEOTIDE SEQUENCE [LARGE SCALE GENOMIC DNA]</scope>
    <source>
        <strain evidence="3">TSC#15010-1051.87</strain>
        <strain evidence="4">Tucson 15010-1051.87</strain>
    </source>
</reference>
<feature type="transmembrane region" description="Helical" evidence="1">
    <location>
        <begin position="41"/>
        <end position="65"/>
    </location>
</feature>
<proteinExistence type="predicted"/>
<feature type="transmembrane region" description="Helical" evidence="1">
    <location>
        <begin position="77"/>
        <end position="99"/>
    </location>
</feature>
<dbReference type="Proteomes" id="UP000008792">
    <property type="component" value="Unassembled WGS sequence"/>
</dbReference>
<reference evidence="3" key="3">
    <citation type="submission" date="2015-11" db="EMBL/GenBank/DDBJ databases">
        <authorList>
            <consortium name="FlyBase"/>
        </authorList>
    </citation>
    <scope>NUCLEOTIDE SEQUENCE</scope>
    <source>
        <strain evidence="3">TSC#15010-1051.87</strain>
    </source>
</reference>
<accession>A0A0Q9WHN9</accession>
<evidence type="ECO:0000256" key="1">
    <source>
        <dbReference type="SAM" id="Phobius"/>
    </source>
</evidence>
<evidence type="ECO:0000313" key="3">
    <source>
        <dbReference type="EMBL" id="KRF84121.1"/>
    </source>
</evidence>
<keyword evidence="1" id="KW-0472">Membrane</keyword>
<dbReference type="InParanoid" id="A0A0Q9WHN9"/>
<organism evidence="3 4">
    <name type="scientific">Drosophila virilis</name>
    <name type="common">Fruit fly</name>
    <dbReference type="NCBI Taxonomy" id="7244"/>
    <lineage>
        <taxon>Eukaryota</taxon>
        <taxon>Metazoa</taxon>
        <taxon>Ecdysozoa</taxon>
        <taxon>Arthropoda</taxon>
        <taxon>Hexapoda</taxon>
        <taxon>Insecta</taxon>
        <taxon>Pterygota</taxon>
        <taxon>Neoptera</taxon>
        <taxon>Endopterygota</taxon>
        <taxon>Diptera</taxon>
        <taxon>Brachycera</taxon>
        <taxon>Muscomorpha</taxon>
        <taxon>Ephydroidea</taxon>
        <taxon>Drosophilidae</taxon>
        <taxon>Drosophila</taxon>
    </lineage>
</organism>
<keyword evidence="1" id="KW-1133">Transmembrane helix</keyword>
<sequence length="163" mass="18253">MCFLGIVLLKIHTIIISIIILVCNTMDIVKSIENVGSYRGYAKSAFIISMVLNSFLTFAISFGSYGVIRHKKLPLKLFLFTLLAFFICKLMLAEIVDGINGKIYELLTSPWYHLDTALSLLCLIFVSALYLRLTDEADLRSQAICLSDLDSTNGCRHLESFTA</sequence>
<keyword evidence="4" id="KW-1185">Reference proteome</keyword>
<name>A0A0Q9WHN9_DROVI</name>
<feature type="transmembrane region" description="Helical" evidence="1">
    <location>
        <begin position="111"/>
        <end position="131"/>
    </location>
</feature>
<dbReference type="EMBL" id="CH940647">
    <property type="protein sequence ID" value="KRF84120.1"/>
    <property type="molecule type" value="Genomic_DNA"/>
</dbReference>
<dbReference type="AlphaFoldDB" id="A0A0Q9WHN9"/>
<reference evidence="3" key="2">
    <citation type="journal article" date="2008" name="Bioinformatics">
        <title>Assembly reconciliation.</title>
        <authorList>
            <person name="Zimin A.V."/>
            <person name="Smith D.R."/>
            <person name="Sutton G."/>
            <person name="Yorke J.A."/>
        </authorList>
    </citation>
    <scope>NUCLEOTIDE SEQUENCE</scope>
    <source>
        <strain evidence="3">TSC#15010-1051.87</strain>
    </source>
</reference>
<dbReference type="EMBL" id="CH940647">
    <property type="protein sequence ID" value="KRF84121.1"/>
    <property type="molecule type" value="Genomic_DNA"/>
</dbReference>
<keyword evidence="1" id="KW-0812">Transmembrane</keyword>
<gene>
    <name evidence="3" type="primary">Dvir\GJ26452</name>
    <name evidence="3" type="ORF">Dvir_GJ26452</name>
</gene>
<evidence type="ECO:0000313" key="2">
    <source>
        <dbReference type="EMBL" id="KRF84120.1"/>
    </source>
</evidence>
<feature type="transmembrane region" description="Helical" evidence="1">
    <location>
        <begin position="7"/>
        <end position="29"/>
    </location>
</feature>